<comment type="caution">
    <text evidence="1">The sequence shown here is derived from an EMBL/GenBank/DDBJ whole genome shotgun (WGS) entry which is preliminary data.</text>
</comment>
<dbReference type="Gene3D" id="1.10.1270.10">
    <property type="entry name" value="TrpR-like"/>
    <property type="match status" value="1"/>
</dbReference>
<reference evidence="1 2" key="1">
    <citation type="journal article" date="2016" name="Nat. Commun.">
        <title>Thousands of microbial genomes shed light on interconnected biogeochemical processes in an aquifer system.</title>
        <authorList>
            <person name="Anantharaman K."/>
            <person name="Brown C.T."/>
            <person name="Hug L.A."/>
            <person name="Sharon I."/>
            <person name="Castelle C.J."/>
            <person name="Probst A.J."/>
            <person name="Thomas B.C."/>
            <person name="Singh A."/>
            <person name="Wilkins M.J."/>
            <person name="Karaoz U."/>
            <person name="Brodie E.L."/>
            <person name="Williams K.H."/>
            <person name="Hubbard S.S."/>
            <person name="Banfield J.F."/>
        </authorList>
    </citation>
    <scope>NUCLEOTIDE SEQUENCE [LARGE SCALE GENOMIC DNA]</scope>
</reference>
<sequence length="133" mass="15706">MPHISKKKLAGEIHRKIERDLFLYITKGTPRVDMQTVMRELLTQTEIMMLAKRLAVIFLISRGASLYEIQMTLAISPSTAARFLKDYEIGKFDHLKLLLETPSSHKLLHRLIRAWQTRPRKIGKRYEWFNELQ</sequence>
<gene>
    <name evidence="1" type="ORF">A2928_00850</name>
</gene>
<evidence type="ECO:0000313" key="2">
    <source>
        <dbReference type="Proteomes" id="UP000176221"/>
    </source>
</evidence>
<dbReference type="AlphaFoldDB" id="A0A1G2NBT7"/>
<dbReference type="SUPFAM" id="SSF48295">
    <property type="entry name" value="TrpR-like"/>
    <property type="match status" value="1"/>
</dbReference>
<organism evidence="1 2">
    <name type="scientific">Candidatus Taylorbacteria bacterium RIFCSPLOWO2_01_FULL_45_15b</name>
    <dbReference type="NCBI Taxonomy" id="1802319"/>
    <lineage>
        <taxon>Bacteria</taxon>
        <taxon>Candidatus Tayloriibacteriota</taxon>
    </lineage>
</organism>
<protein>
    <submittedName>
        <fullName evidence="1">Uncharacterized protein</fullName>
    </submittedName>
</protein>
<dbReference type="InterPro" id="IPR038116">
    <property type="entry name" value="TrpR-like_sf"/>
</dbReference>
<evidence type="ECO:0000313" key="1">
    <source>
        <dbReference type="EMBL" id="OHA33567.1"/>
    </source>
</evidence>
<name>A0A1G2NBT7_9BACT</name>
<dbReference type="InterPro" id="IPR010921">
    <property type="entry name" value="Trp_repressor/repl_initiator"/>
</dbReference>
<proteinExistence type="predicted"/>
<dbReference type="EMBL" id="MHRX01000031">
    <property type="protein sequence ID" value="OHA33567.1"/>
    <property type="molecule type" value="Genomic_DNA"/>
</dbReference>
<accession>A0A1G2NBT7</accession>
<dbReference type="GO" id="GO:0043565">
    <property type="term" value="F:sequence-specific DNA binding"/>
    <property type="evidence" value="ECO:0007669"/>
    <property type="project" value="InterPro"/>
</dbReference>
<dbReference type="Proteomes" id="UP000176221">
    <property type="component" value="Unassembled WGS sequence"/>
</dbReference>